<evidence type="ECO:0000313" key="2">
    <source>
        <dbReference type="Proteomes" id="UP001056120"/>
    </source>
</evidence>
<gene>
    <name evidence="1" type="ORF">L1987_01553</name>
</gene>
<reference evidence="2" key="1">
    <citation type="journal article" date="2022" name="Mol. Ecol. Resour.">
        <title>The genomes of chicory, endive, great burdock and yacon provide insights into Asteraceae palaeo-polyploidization history and plant inulin production.</title>
        <authorList>
            <person name="Fan W."/>
            <person name="Wang S."/>
            <person name="Wang H."/>
            <person name="Wang A."/>
            <person name="Jiang F."/>
            <person name="Liu H."/>
            <person name="Zhao H."/>
            <person name="Xu D."/>
            <person name="Zhang Y."/>
        </authorList>
    </citation>
    <scope>NUCLEOTIDE SEQUENCE [LARGE SCALE GENOMIC DNA]</scope>
    <source>
        <strain evidence="2">cv. Yunnan</strain>
    </source>
</reference>
<dbReference type="EMBL" id="CM042018">
    <property type="protein sequence ID" value="KAI3827477.1"/>
    <property type="molecule type" value="Genomic_DNA"/>
</dbReference>
<proteinExistence type="predicted"/>
<evidence type="ECO:0000313" key="1">
    <source>
        <dbReference type="EMBL" id="KAI3827477.1"/>
    </source>
</evidence>
<comment type="caution">
    <text evidence="1">The sequence shown here is derived from an EMBL/GenBank/DDBJ whole genome shotgun (WGS) entry which is preliminary data.</text>
</comment>
<protein>
    <submittedName>
        <fullName evidence="1">Uncharacterized protein</fullName>
    </submittedName>
</protein>
<sequence length="158" mass="18428">MEVGRLIPDWFRILVGDTMNYSDKRMEKDRPTETVEFIVYRVENLVVSSMVLNCLLEEGMKSGTRSEIVEESMEEIHDKQYATGDETFDDFISTFNEITMEECDPYTHEQSEIRASDSQPIPRFGEWDNNDPASSENYTHIFNRIRSEGIVSKVTFFD</sequence>
<keyword evidence="2" id="KW-1185">Reference proteome</keyword>
<organism evidence="1 2">
    <name type="scientific">Smallanthus sonchifolius</name>
    <dbReference type="NCBI Taxonomy" id="185202"/>
    <lineage>
        <taxon>Eukaryota</taxon>
        <taxon>Viridiplantae</taxon>
        <taxon>Streptophyta</taxon>
        <taxon>Embryophyta</taxon>
        <taxon>Tracheophyta</taxon>
        <taxon>Spermatophyta</taxon>
        <taxon>Magnoliopsida</taxon>
        <taxon>eudicotyledons</taxon>
        <taxon>Gunneridae</taxon>
        <taxon>Pentapetalae</taxon>
        <taxon>asterids</taxon>
        <taxon>campanulids</taxon>
        <taxon>Asterales</taxon>
        <taxon>Asteraceae</taxon>
        <taxon>Asteroideae</taxon>
        <taxon>Heliantheae alliance</taxon>
        <taxon>Millerieae</taxon>
        <taxon>Smallanthus</taxon>
    </lineage>
</organism>
<name>A0ACB9K5D8_9ASTR</name>
<accession>A0ACB9K5D8</accession>
<dbReference type="Proteomes" id="UP001056120">
    <property type="component" value="Linkage Group LG01"/>
</dbReference>
<reference evidence="1 2" key="2">
    <citation type="journal article" date="2022" name="Mol. Ecol. Resour.">
        <title>The genomes of chicory, endive, great burdock and yacon provide insights into Asteraceae paleo-polyploidization history and plant inulin production.</title>
        <authorList>
            <person name="Fan W."/>
            <person name="Wang S."/>
            <person name="Wang H."/>
            <person name="Wang A."/>
            <person name="Jiang F."/>
            <person name="Liu H."/>
            <person name="Zhao H."/>
            <person name="Xu D."/>
            <person name="Zhang Y."/>
        </authorList>
    </citation>
    <scope>NUCLEOTIDE SEQUENCE [LARGE SCALE GENOMIC DNA]</scope>
    <source>
        <strain evidence="2">cv. Yunnan</strain>
        <tissue evidence="1">Leaves</tissue>
    </source>
</reference>